<reference evidence="5 6" key="1">
    <citation type="submission" date="2019-03" db="EMBL/GenBank/DDBJ databases">
        <title>Diversity of the mouse oral microbiome.</title>
        <authorList>
            <person name="Joseph S."/>
            <person name="Aduse-Opoku J."/>
            <person name="Curtis M."/>
            <person name="Wade W."/>
            <person name="Hashim A."/>
        </authorList>
    </citation>
    <scope>NUCLEOTIDE SEQUENCE [LARGE SCALE GENOMIC DNA]</scope>
    <source>
        <strain evidence="5 6">P11</strain>
    </source>
</reference>
<dbReference type="GO" id="GO:0004519">
    <property type="term" value="F:endonuclease activity"/>
    <property type="evidence" value="ECO:0007669"/>
    <property type="project" value="UniProtKB-KW"/>
</dbReference>
<protein>
    <recommendedName>
        <fullName evidence="1">site-specific DNA-methyltransferase (adenine-specific)</fullName>
        <ecNumber evidence="1">2.1.1.72</ecNumber>
    </recommendedName>
</protein>
<keyword evidence="2" id="KW-0489">Methyltransferase</keyword>
<keyword evidence="3" id="KW-0808">Transferase</keyword>
<keyword evidence="5" id="KW-0378">Hydrolase</keyword>
<evidence type="ECO:0000256" key="3">
    <source>
        <dbReference type="ARBA" id="ARBA00022679"/>
    </source>
</evidence>
<comment type="catalytic activity">
    <reaction evidence="4">
        <text>a 2'-deoxyadenosine in DNA + S-adenosyl-L-methionine = an N(6)-methyl-2'-deoxyadenosine in DNA + S-adenosyl-L-homocysteine + H(+)</text>
        <dbReference type="Rhea" id="RHEA:15197"/>
        <dbReference type="Rhea" id="RHEA-COMP:12418"/>
        <dbReference type="Rhea" id="RHEA-COMP:12419"/>
        <dbReference type="ChEBI" id="CHEBI:15378"/>
        <dbReference type="ChEBI" id="CHEBI:57856"/>
        <dbReference type="ChEBI" id="CHEBI:59789"/>
        <dbReference type="ChEBI" id="CHEBI:90615"/>
        <dbReference type="ChEBI" id="CHEBI:90616"/>
        <dbReference type="EC" id="2.1.1.72"/>
    </reaction>
</comment>
<evidence type="ECO:0000256" key="2">
    <source>
        <dbReference type="ARBA" id="ARBA00022603"/>
    </source>
</evidence>
<evidence type="ECO:0000256" key="4">
    <source>
        <dbReference type="ARBA" id="ARBA00047942"/>
    </source>
</evidence>
<keyword evidence="5" id="KW-0540">Nuclease</keyword>
<organism evidence="5 6">
    <name type="scientific">Dysgonomonas mossii</name>
    <dbReference type="NCBI Taxonomy" id="163665"/>
    <lineage>
        <taxon>Bacteria</taxon>
        <taxon>Pseudomonadati</taxon>
        <taxon>Bacteroidota</taxon>
        <taxon>Bacteroidia</taxon>
        <taxon>Bacteroidales</taxon>
        <taxon>Dysgonomonadaceae</taxon>
        <taxon>Dysgonomonas</taxon>
    </lineage>
</organism>
<dbReference type="InterPro" id="IPR050953">
    <property type="entry name" value="N4_N6_ade-DNA_methylase"/>
</dbReference>
<dbReference type="AlphaFoldDB" id="A0A4Y9INB8"/>
<gene>
    <name evidence="5" type="ORF">E4T88_12130</name>
</gene>
<feature type="non-terminal residue" evidence="5">
    <location>
        <position position="188"/>
    </location>
</feature>
<keyword evidence="5" id="KW-0255">Endonuclease</keyword>
<dbReference type="GO" id="GO:0009007">
    <property type="term" value="F:site-specific DNA-methyltransferase (adenine-specific) activity"/>
    <property type="evidence" value="ECO:0007669"/>
    <property type="project" value="UniProtKB-EC"/>
</dbReference>
<dbReference type="PANTHER" id="PTHR33841:SF1">
    <property type="entry name" value="DNA METHYLTRANSFERASE A"/>
    <property type="match status" value="1"/>
</dbReference>
<evidence type="ECO:0000313" key="5">
    <source>
        <dbReference type="EMBL" id="TFU89428.1"/>
    </source>
</evidence>
<evidence type="ECO:0000313" key="6">
    <source>
        <dbReference type="Proteomes" id="UP000298285"/>
    </source>
</evidence>
<comment type="caution">
    <text evidence="5">The sequence shown here is derived from an EMBL/GenBank/DDBJ whole genome shotgun (WGS) entry which is preliminary data.</text>
</comment>
<name>A0A4Y9INB8_9BACT</name>
<dbReference type="GO" id="GO:0032259">
    <property type="term" value="P:methylation"/>
    <property type="evidence" value="ECO:0007669"/>
    <property type="project" value="UniProtKB-KW"/>
</dbReference>
<dbReference type="EMBL" id="SPPK01000003">
    <property type="protein sequence ID" value="TFU89428.1"/>
    <property type="molecule type" value="Genomic_DNA"/>
</dbReference>
<sequence>MISSFSEKSVSSFVILSDIEKRIKEKIEKVGIPLKNWDIQINYGIKTGFNEAFIINGEKKAELVAKSSKNAEIIRPILRGRDIKRYGYEFADLWLICTHNGTPTESAINIDDYPDIKAHLDNYYSQLTNRQDKGITPYNLRSCIYMDDFSKQKIIWIELTDHPNFALDLDGYYINNTVFFITGKHLKY</sequence>
<dbReference type="PANTHER" id="PTHR33841">
    <property type="entry name" value="DNA METHYLTRANSFERASE YEEA-RELATED"/>
    <property type="match status" value="1"/>
</dbReference>
<proteinExistence type="predicted"/>
<evidence type="ECO:0000256" key="1">
    <source>
        <dbReference type="ARBA" id="ARBA00011900"/>
    </source>
</evidence>
<accession>A0A4Y9INB8</accession>
<dbReference type="Proteomes" id="UP000298285">
    <property type="component" value="Unassembled WGS sequence"/>
</dbReference>
<dbReference type="EC" id="2.1.1.72" evidence="1"/>